<dbReference type="Proteomes" id="UP000234275">
    <property type="component" value="Unassembled WGS sequence"/>
</dbReference>
<dbReference type="EMBL" id="MSFO01000004">
    <property type="protein sequence ID" value="PLB48788.1"/>
    <property type="molecule type" value="Genomic_DNA"/>
</dbReference>
<dbReference type="OrthoDB" id="8300246at2759"/>
<dbReference type="PANTHER" id="PTHR39479:SF2">
    <property type="entry name" value="2-OXOADIPATE DIOXYGENASE_DECARBOXYLASE"/>
    <property type="match status" value="1"/>
</dbReference>
<evidence type="ECO:0000256" key="8">
    <source>
        <dbReference type="ARBA" id="ARBA00035045"/>
    </source>
</evidence>
<evidence type="ECO:0000256" key="7">
    <source>
        <dbReference type="ARBA" id="ARBA00035034"/>
    </source>
</evidence>
<evidence type="ECO:0000256" key="2">
    <source>
        <dbReference type="ARBA" id="ARBA00022964"/>
    </source>
</evidence>
<comment type="cofactor">
    <cofactor evidence="1">
        <name>Fe(2+)</name>
        <dbReference type="ChEBI" id="CHEBI:29033"/>
    </cofactor>
</comment>
<dbReference type="RefSeq" id="XP_024704090.1">
    <property type="nucleotide sequence ID" value="XM_024849168.1"/>
</dbReference>
<comment type="caution">
    <text evidence="9">The sequence shown here is derived from an EMBL/GenBank/DDBJ whole genome shotgun (WGS) entry which is preliminary data.</text>
</comment>
<accession>A0A2I2G7F4</accession>
<dbReference type="GO" id="GO:0051213">
    <property type="term" value="F:dioxygenase activity"/>
    <property type="evidence" value="ECO:0007669"/>
    <property type="project" value="UniProtKB-KW"/>
</dbReference>
<sequence length="436" mass="48267">MRISSDRLTLERHGAIRLGTPFELRTIKRIFAILGMHPVGYYDLSIAGLPMHATCFRPTDVTSLERNPFRVFTTLLRPELLASHEARELSLSLLGQRKIFSHGLFDILDVAESQGGRLNARQAETFIPEALATFGWQSIAAATLDQYEILKAEHPILADIVCFQNAHINHLTPRTLDITAVQSAMKAAGMAAKSQIEGPPPRKCPILLRQTSFLALEEPVQLWQSKLPGTGSDLNGDLQMFDPKATLIQGSHKARFGEIEQRGAAVTPKGRDLYDKLLQQSRNVSVGLSPEEADARTIEVFQKYPDSWKDLRQQGLIYCQFRCIKPIHTTPAIDKEEGLILDQLISRGVVEAVPITYEDFLPLSAAGIFQSNLQTNTHSPGASVGPMYSLSDQKGLGQALEGTVLNLDDWYADVQRQSLERVAKALGFALEDLMDA</sequence>
<evidence type="ECO:0000256" key="3">
    <source>
        <dbReference type="ARBA" id="ARBA00023002"/>
    </source>
</evidence>
<dbReference type="GeneID" id="36556867"/>
<dbReference type="SMART" id="SM01150">
    <property type="entry name" value="DUF1338"/>
    <property type="match status" value="1"/>
</dbReference>
<evidence type="ECO:0000256" key="6">
    <source>
        <dbReference type="ARBA" id="ARBA00035023"/>
    </source>
</evidence>
<dbReference type="Gene3D" id="3.10.180.80">
    <property type="entry name" value="Uncharacterised protein PF07063, DUF1338"/>
    <property type="match status" value="1"/>
</dbReference>
<organism evidence="9 10">
    <name type="scientific">Aspergillus steynii IBT 23096</name>
    <dbReference type="NCBI Taxonomy" id="1392250"/>
    <lineage>
        <taxon>Eukaryota</taxon>
        <taxon>Fungi</taxon>
        <taxon>Dikarya</taxon>
        <taxon>Ascomycota</taxon>
        <taxon>Pezizomycotina</taxon>
        <taxon>Eurotiomycetes</taxon>
        <taxon>Eurotiomycetidae</taxon>
        <taxon>Eurotiales</taxon>
        <taxon>Aspergillaceae</taxon>
        <taxon>Aspergillus</taxon>
        <taxon>Aspergillus subgen. Circumdati</taxon>
    </lineage>
</organism>
<name>A0A2I2G7F4_9EURO</name>
<evidence type="ECO:0000256" key="1">
    <source>
        <dbReference type="ARBA" id="ARBA00001954"/>
    </source>
</evidence>
<reference evidence="9 10" key="1">
    <citation type="submission" date="2016-12" db="EMBL/GenBank/DDBJ databases">
        <title>The genomes of Aspergillus section Nigri reveals drivers in fungal speciation.</title>
        <authorList>
            <consortium name="DOE Joint Genome Institute"/>
            <person name="Vesth T.C."/>
            <person name="Nybo J."/>
            <person name="Theobald S."/>
            <person name="Brandl J."/>
            <person name="Frisvad J.C."/>
            <person name="Nielsen K.F."/>
            <person name="Lyhne E.K."/>
            <person name="Kogle M.E."/>
            <person name="Kuo A."/>
            <person name="Riley R."/>
            <person name="Clum A."/>
            <person name="Nolan M."/>
            <person name="Lipzen A."/>
            <person name="Salamov A."/>
            <person name="Henrissat B."/>
            <person name="Wiebenga A."/>
            <person name="De Vries R.P."/>
            <person name="Grigoriev I.V."/>
            <person name="Mortensen U.H."/>
            <person name="Andersen M.R."/>
            <person name="Baker S.E."/>
        </authorList>
    </citation>
    <scope>NUCLEOTIDE SEQUENCE [LARGE SCALE GENOMIC DNA]</scope>
    <source>
        <strain evidence="9 10">IBT 23096</strain>
    </source>
</reference>
<dbReference type="VEuPathDB" id="FungiDB:P170DRAFT_436499"/>
<dbReference type="AlphaFoldDB" id="A0A2I2G7F4"/>
<keyword evidence="10" id="KW-1185">Reference proteome</keyword>
<evidence type="ECO:0000313" key="10">
    <source>
        <dbReference type="Proteomes" id="UP000234275"/>
    </source>
</evidence>
<dbReference type="PANTHER" id="PTHR39479">
    <property type="match status" value="1"/>
</dbReference>
<keyword evidence="2" id="KW-0223">Dioxygenase</keyword>
<dbReference type="Pfam" id="PF07063">
    <property type="entry name" value="HGLS"/>
    <property type="match status" value="1"/>
</dbReference>
<keyword evidence="4" id="KW-0408">Iron</keyword>
<proteinExistence type="inferred from homology"/>
<gene>
    <name evidence="9" type="ORF">P170DRAFT_436499</name>
</gene>
<protein>
    <recommendedName>
        <fullName evidence="7">2-oxoadipate dioxygenase/decarboxylase</fullName>
        <ecNumber evidence="6">1.13.11.93</ecNumber>
    </recommendedName>
    <alternativeName>
        <fullName evidence="8">2-hydroxyglutarate synthase</fullName>
    </alternativeName>
</protein>
<comment type="similarity">
    <text evidence="5">Belongs to the 2-oxoadipate dioxygenase/decarboxylase family.</text>
</comment>
<dbReference type="CDD" id="cd16348">
    <property type="entry name" value="VOC_YdcJ_like"/>
    <property type="match status" value="1"/>
</dbReference>
<evidence type="ECO:0000313" key="9">
    <source>
        <dbReference type="EMBL" id="PLB48788.1"/>
    </source>
</evidence>
<keyword evidence="3" id="KW-0560">Oxidoreductase</keyword>
<dbReference type="EC" id="1.13.11.93" evidence="6"/>
<dbReference type="STRING" id="1392250.A0A2I2G7F4"/>
<dbReference type="InterPro" id="IPR047869">
    <property type="entry name" value="YdcJ_bac-like"/>
</dbReference>
<dbReference type="InterPro" id="IPR009770">
    <property type="entry name" value="HGLS"/>
</dbReference>
<evidence type="ECO:0000256" key="5">
    <source>
        <dbReference type="ARBA" id="ARBA00035013"/>
    </source>
</evidence>
<evidence type="ECO:0000256" key="4">
    <source>
        <dbReference type="ARBA" id="ARBA00023004"/>
    </source>
</evidence>